<name>A0A5D2SE08_GOSMU</name>
<evidence type="ECO:0000313" key="1">
    <source>
        <dbReference type="EMBL" id="TYI50428.1"/>
    </source>
</evidence>
<evidence type="ECO:0000313" key="2">
    <source>
        <dbReference type="Proteomes" id="UP000323597"/>
    </source>
</evidence>
<organism evidence="1 2">
    <name type="scientific">Gossypium mustelinum</name>
    <name type="common">Cotton</name>
    <name type="synonym">Gossypium caicoense</name>
    <dbReference type="NCBI Taxonomy" id="34275"/>
    <lineage>
        <taxon>Eukaryota</taxon>
        <taxon>Viridiplantae</taxon>
        <taxon>Streptophyta</taxon>
        <taxon>Embryophyta</taxon>
        <taxon>Tracheophyta</taxon>
        <taxon>Spermatophyta</taxon>
        <taxon>Magnoliopsida</taxon>
        <taxon>eudicotyledons</taxon>
        <taxon>Gunneridae</taxon>
        <taxon>Pentapetalae</taxon>
        <taxon>rosids</taxon>
        <taxon>malvids</taxon>
        <taxon>Malvales</taxon>
        <taxon>Malvaceae</taxon>
        <taxon>Malvoideae</taxon>
        <taxon>Gossypium</taxon>
    </lineage>
</organism>
<sequence>MESSHLIFFLGTEYNSKIWNVLFICLIDRDMQCFQQHIVSIRLTQLCGESRIWSGHGEHKVATLTLHTHLEGFSSNIDKTSRPLPRSRHWKLKSQHSTLEVTTSMTVAKDESQLQGCSKVTTLRSKVAILKSLFKDSSKLPRKSQHWTCDDSTLRLDGLKICKSVSICTIKFYS</sequence>
<dbReference type="EMBL" id="CM017660">
    <property type="protein sequence ID" value="TYI50428.1"/>
    <property type="molecule type" value="Genomic_DNA"/>
</dbReference>
<proteinExistence type="predicted"/>
<dbReference type="AlphaFoldDB" id="A0A5D2SE08"/>
<dbReference type="Proteomes" id="UP000323597">
    <property type="component" value="Chromosome D12"/>
</dbReference>
<protein>
    <submittedName>
        <fullName evidence="1">Uncharacterized protein</fullName>
    </submittedName>
</protein>
<keyword evidence="2" id="KW-1185">Reference proteome</keyword>
<dbReference type="EMBL" id="CM017660">
    <property type="protein sequence ID" value="TYI50427.1"/>
    <property type="molecule type" value="Genomic_DNA"/>
</dbReference>
<reference evidence="1 2" key="1">
    <citation type="submission" date="2019-07" db="EMBL/GenBank/DDBJ databases">
        <title>WGS assembly of Gossypium mustelinum.</title>
        <authorList>
            <person name="Chen Z.J."/>
            <person name="Sreedasyam A."/>
            <person name="Ando A."/>
            <person name="Song Q."/>
            <person name="De L."/>
            <person name="Hulse-Kemp A."/>
            <person name="Ding M."/>
            <person name="Ye W."/>
            <person name="Kirkbride R."/>
            <person name="Jenkins J."/>
            <person name="Plott C."/>
            <person name="Lovell J."/>
            <person name="Lin Y.-M."/>
            <person name="Vaughn R."/>
            <person name="Liu B."/>
            <person name="Li W."/>
            <person name="Simpson S."/>
            <person name="Scheffler B."/>
            <person name="Saski C."/>
            <person name="Grover C."/>
            <person name="Hu G."/>
            <person name="Conover J."/>
            <person name="Carlson J."/>
            <person name="Shu S."/>
            <person name="Boston L."/>
            <person name="Williams M."/>
            <person name="Peterson D."/>
            <person name="Mcgee K."/>
            <person name="Jones D."/>
            <person name="Wendel J."/>
            <person name="Stelly D."/>
            <person name="Grimwood J."/>
            <person name="Schmutz J."/>
        </authorList>
    </citation>
    <scope>NUCLEOTIDE SEQUENCE [LARGE SCALE GENOMIC DNA]</scope>
    <source>
        <strain evidence="1">1408120.09</strain>
    </source>
</reference>
<accession>A0A5D2SE08</accession>
<gene>
    <name evidence="1" type="ORF">E1A91_D12G101300v1</name>
</gene>